<protein>
    <recommendedName>
        <fullName evidence="1">Dirigent protein</fullName>
    </recommendedName>
</protein>
<sequence length="155" mass="17447">MARSDVEVCSILFFFFILHSVGAYYRHTVKRLILYFHNIIYDGTNAQKVTSTLVGAPQGANLTRLTGNNHFGDLVVFDDPITLHNNLHSSPVGRAQGMYLYDKKDTFTSWLGSALSSIQQTTWGHLTSLVPIPYCKKPMTYQWWVALVTSSWGGN</sequence>
<gene>
    <name evidence="2" type="ORF">AMTR_s00004p00225050</name>
</gene>
<comment type="function">
    <text evidence="1">Dirigent proteins impart stereoselectivity on the phenoxy radical-coupling reaction, yielding optically active lignans from two molecules of coniferyl alcohol in the biosynthesis of lignans, flavonolignans, and alkaloids and thus plays a central role in plant secondary metabolism.</text>
</comment>
<dbReference type="eggNOG" id="ENOG502QSN3">
    <property type="taxonomic scope" value="Eukaryota"/>
</dbReference>
<dbReference type="Proteomes" id="UP000017836">
    <property type="component" value="Unassembled WGS sequence"/>
</dbReference>
<dbReference type="GO" id="GO:0048046">
    <property type="term" value="C:apoplast"/>
    <property type="evidence" value="ECO:0007669"/>
    <property type="project" value="UniProtKB-SubCell"/>
</dbReference>
<dbReference type="PANTHER" id="PTHR46442">
    <property type="entry name" value="DIRIGENT PROTEIN"/>
    <property type="match status" value="1"/>
</dbReference>
<reference evidence="3" key="1">
    <citation type="journal article" date="2013" name="Science">
        <title>The Amborella genome and the evolution of flowering plants.</title>
        <authorList>
            <consortium name="Amborella Genome Project"/>
        </authorList>
    </citation>
    <scope>NUCLEOTIDE SEQUENCE [LARGE SCALE GENOMIC DNA]</scope>
</reference>
<keyword evidence="3" id="KW-1185">Reference proteome</keyword>
<accession>W1NEA0</accession>
<keyword evidence="1" id="KW-0964">Secreted</keyword>
<evidence type="ECO:0000313" key="3">
    <source>
        <dbReference type="Proteomes" id="UP000017836"/>
    </source>
</evidence>
<dbReference type="EMBL" id="KI397628">
    <property type="protein sequence ID" value="ERM93703.1"/>
    <property type="molecule type" value="Genomic_DNA"/>
</dbReference>
<organism evidence="2 3">
    <name type="scientific">Amborella trichopoda</name>
    <dbReference type="NCBI Taxonomy" id="13333"/>
    <lineage>
        <taxon>Eukaryota</taxon>
        <taxon>Viridiplantae</taxon>
        <taxon>Streptophyta</taxon>
        <taxon>Embryophyta</taxon>
        <taxon>Tracheophyta</taxon>
        <taxon>Spermatophyta</taxon>
        <taxon>Magnoliopsida</taxon>
        <taxon>Amborellales</taxon>
        <taxon>Amborellaceae</taxon>
        <taxon>Amborella</taxon>
    </lineage>
</organism>
<keyword evidence="1" id="KW-0052">Apoplast</keyword>
<evidence type="ECO:0000256" key="1">
    <source>
        <dbReference type="RuleBase" id="RU363099"/>
    </source>
</evidence>
<comment type="subunit">
    <text evidence="1">Homodimer.</text>
</comment>
<proteinExistence type="inferred from homology"/>
<dbReference type="PANTHER" id="PTHR46442:SF4">
    <property type="entry name" value="DIRIGENT PROTEIN"/>
    <property type="match status" value="1"/>
</dbReference>
<evidence type="ECO:0000313" key="2">
    <source>
        <dbReference type="EMBL" id="ERM93703.1"/>
    </source>
</evidence>
<dbReference type="AlphaFoldDB" id="W1NEA0"/>
<comment type="similarity">
    <text evidence="1">Belongs to the plant dirigent protein family.</text>
</comment>
<dbReference type="Gramene" id="ERM93703">
    <property type="protein sequence ID" value="ERM93703"/>
    <property type="gene ID" value="AMTR_s00004p00225050"/>
</dbReference>
<dbReference type="Pfam" id="PF03018">
    <property type="entry name" value="Dirigent"/>
    <property type="match status" value="1"/>
</dbReference>
<dbReference type="InterPro" id="IPR004265">
    <property type="entry name" value="Dirigent"/>
</dbReference>
<name>W1NEA0_AMBTC</name>
<dbReference type="HOGENOM" id="CLU_1697872_0_0_1"/>
<comment type="subcellular location">
    <subcellularLocation>
        <location evidence="1">Secreted</location>
        <location evidence="1">Extracellular space</location>
        <location evidence="1">Apoplast</location>
    </subcellularLocation>
</comment>